<dbReference type="EMBL" id="CAMGYJ010000011">
    <property type="protein sequence ID" value="CAI0561269.1"/>
    <property type="molecule type" value="Genomic_DNA"/>
</dbReference>
<proteinExistence type="predicted"/>
<feature type="non-terminal residue" evidence="1">
    <location>
        <position position="1"/>
    </location>
</feature>
<dbReference type="Proteomes" id="UP001154282">
    <property type="component" value="Unassembled WGS sequence"/>
</dbReference>
<name>A0AAV0RUI6_9ROSI</name>
<evidence type="ECO:0000313" key="1">
    <source>
        <dbReference type="EMBL" id="CAI0561269.1"/>
    </source>
</evidence>
<gene>
    <name evidence="1" type="ORF">LITE_LOCUS50025</name>
</gene>
<evidence type="ECO:0000313" key="2">
    <source>
        <dbReference type="Proteomes" id="UP001154282"/>
    </source>
</evidence>
<reference evidence="1" key="1">
    <citation type="submission" date="2022-08" db="EMBL/GenBank/DDBJ databases">
        <authorList>
            <person name="Gutierrez-Valencia J."/>
        </authorList>
    </citation>
    <scope>NUCLEOTIDE SEQUENCE</scope>
</reference>
<keyword evidence="2" id="KW-1185">Reference proteome</keyword>
<comment type="caution">
    <text evidence="1">The sequence shown here is derived from an EMBL/GenBank/DDBJ whole genome shotgun (WGS) entry which is preliminary data.</text>
</comment>
<organism evidence="1 2">
    <name type="scientific">Linum tenue</name>
    <dbReference type="NCBI Taxonomy" id="586396"/>
    <lineage>
        <taxon>Eukaryota</taxon>
        <taxon>Viridiplantae</taxon>
        <taxon>Streptophyta</taxon>
        <taxon>Embryophyta</taxon>
        <taxon>Tracheophyta</taxon>
        <taxon>Spermatophyta</taxon>
        <taxon>Magnoliopsida</taxon>
        <taxon>eudicotyledons</taxon>
        <taxon>Gunneridae</taxon>
        <taxon>Pentapetalae</taxon>
        <taxon>rosids</taxon>
        <taxon>fabids</taxon>
        <taxon>Malpighiales</taxon>
        <taxon>Linaceae</taxon>
        <taxon>Linum</taxon>
    </lineage>
</organism>
<accession>A0AAV0RUI6</accession>
<protein>
    <submittedName>
        <fullName evidence="1">Uncharacterized protein</fullName>
    </submittedName>
</protein>
<sequence>RVLPLPLSCSCSLLSSELRERLPSALTDLRARAARSRVRS</sequence>
<dbReference type="AlphaFoldDB" id="A0AAV0RUI6"/>